<dbReference type="NCBIfam" id="TIGR00005">
    <property type="entry name" value="rluA_subfam"/>
    <property type="match status" value="1"/>
</dbReference>
<dbReference type="InterPro" id="IPR006145">
    <property type="entry name" value="PsdUridine_synth_RsuA/RluA"/>
</dbReference>
<dbReference type="AlphaFoldDB" id="A0A1R1YH47"/>
<accession>A0A1R1YH47</accession>
<evidence type="ECO:0000259" key="4">
    <source>
        <dbReference type="Pfam" id="PF00849"/>
    </source>
</evidence>
<feature type="domain" description="Pseudouridine synthase RsuA/RluA-like" evidence="4">
    <location>
        <begin position="242"/>
        <end position="390"/>
    </location>
</feature>
<dbReference type="PANTHER" id="PTHR21600:SF40">
    <property type="entry name" value="PSEUDOURIDYLATE SYNTHASE RPUSD2"/>
    <property type="match status" value="1"/>
</dbReference>
<comment type="caution">
    <text evidence="5">The sequence shown here is derived from an EMBL/GenBank/DDBJ whole genome shotgun (WGS) entry which is preliminary data.</text>
</comment>
<dbReference type="GO" id="GO:0009982">
    <property type="term" value="F:pseudouridine synthase activity"/>
    <property type="evidence" value="ECO:0007669"/>
    <property type="project" value="InterPro"/>
</dbReference>
<gene>
    <name evidence="5" type="ORF">AYI69_g4051</name>
</gene>
<dbReference type="GO" id="GO:0003723">
    <property type="term" value="F:RNA binding"/>
    <property type="evidence" value="ECO:0007669"/>
    <property type="project" value="UniProtKB-KW"/>
</dbReference>
<feature type="region of interest" description="Disordered" evidence="3">
    <location>
        <begin position="466"/>
        <end position="499"/>
    </location>
</feature>
<dbReference type="OrthoDB" id="424794at2759"/>
<evidence type="ECO:0000256" key="1">
    <source>
        <dbReference type="PIRSR" id="PIRSR606225-1"/>
    </source>
</evidence>
<sequence length="634" mass="71534">MSSPKGCPDSPSTIQPPVPNDNISVAQNFPTTAQHSSALPQEQLVVESVLEKDLFPNQTSFDSIHLPKKHFLTPASHSPDSQPIIEKKIKIESSYDYIRNHKDILKIISNNHSQTPEPSNHNINSSLSASFSKMKPPVYYFENGFRKIKPYWYEYKAHAKGRWVGQSIHSVFSNEFNHKDINYYKNSITKGMIKVNSKEILPDYKIKMGDVITHFMHRHEPPVLDSKVKLIGLVTPGSDLHILGIEKPAGLPVHPSGRYNFNSLQEIIQFDYKIDKIFPTNRLDRLVSGVMVMATNRKTAQFLTKEMANDQVSKTYVCRVLGNFPYDKITCKAPLRTVAHKLGLNCVDFDLNLAKESETEFTKIFSTKNSSVLLCKPKTGRTHQIRVHLQYLGYPIANDPLYCNPSIWGPDLGIESSIPDRNFSEIYNPSINPLNLPKNISRIPLKQFDTKGHEIVATIDNSNATYPPIHSSHDLTADASSDNLAQSNSNNSTNNPINSKYQPIINNLLDQIKTGSLTEFSRLFDKDYQNYIGSITNNSAPQTADNSNLNAQHISHSENSPLQSIQEDSTPCSDCGAIEYNFPKTQSELMIWLHALKYSGSNWEFETEMPIWASKDFDPNIPHYLLKSASILNK</sequence>
<feature type="region of interest" description="Disordered" evidence="3">
    <location>
        <begin position="1"/>
        <end position="22"/>
    </location>
</feature>
<dbReference type="Proteomes" id="UP000187429">
    <property type="component" value="Unassembled WGS sequence"/>
</dbReference>
<reference evidence="6" key="1">
    <citation type="submission" date="2017-01" db="EMBL/GenBank/DDBJ databases">
        <authorList>
            <person name="Wang Y."/>
            <person name="White M."/>
            <person name="Kvist S."/>
            <person name="Moncalvo J.-M."/>
        </authorList>
    </citation>
    <scope>NUCLEOTIDE SEQUENCE [LARGE SCALE GENOMIC DNA]</scope>
    <source>
        <strain evidence="6">ID-206-W2</strain>
    </source>
</reference>
<dbReference type="InterPro" id="IPR050188">
    <property type="entry name" value="RluA_PseudoU_synthase"/>
</dbReference>
<dbReference type="InterPro" id="IPR006225">
    <property type="entry name" value="PsdUridine_synth_RluC/D"/>
</dbReference>
<feature type="active site" evidence="1">
    <location>
        <position position="284"/>
    </location>
</feature>
<name>A0A1R1YH47_9FUNG</name>
<evidence type="ECO:0000256" key="3">
    <source>
        <dbReference type="SAM" id="MobiDB-lite"/>
    </source>
</evidence>
<evidence type="ECO:0000313" key="5">
    <source>
        <dbReference type="EMBL" id="OMJ26232.1"/>
    </source>
</evidence>
<dbReference type="EMBL" id="LSSM01001509">
    <property type="protein sequence ID" value="OMJ26232.1"/>
    <property type="molecule type" value="Genomic_DNA"/>
</dbReference>
<dbReference type="Pfam" id="PF00849">
    <property type="entry name" value="PseudoU_synth_2"/>
    <property type="match status" value="1"/>
</dbReference>
<keyword evidence="2" id="KW-0694">RNA-binding</keyword>
<organism evidence="5 6">
    <name type="scientific">Smittium culicis</name>
    <dbReference type="NCBI Taxonomy" id="133412"/>
    <lineage>
        <taxon>Eukaryota</taxon>
        <taxon>Fungi</taxon>
        <taxon>Fungi incertae sedis</taxon>
        <taxon>Zoopagomycota</taxon>
        <taxon>Kickxellomycotina</taxon>
        <taxon>Harpellomycetes</taxon>
        <taxon>Harpellales</taxon>
        <taxon>Legeriomycetaceae</taxon>
        <taxon>Smittium</taxon>
    </lineage>
</organism>
<proteinExistence type="predicted"/>
<dbReference type="PROSITE" id="PS50889">
    <property type="entry name" value="S4"/>
    <property type="match status" value="1"/>
</dbReference>
<dbReference type="GO" id="GO:0000455">
    <property type="term" value="P:enzyme-directed rRNA pseudouridine synthesis"/>
    <property type="evidence" value="ECO:0007669"/>
    <property type="project" value="TreeGrafter"/>
</dbReference>
<dbReference type="Gene3D" id="3.30.2350.10">
    <property type="entry name" value="Pseudouridine synthase"/>
    <property type="match status" value="1"/>
</dbReference>
<dbReference type="CDD" id="cd02557">
    <property type="entry name" value="PseudoU_synth_ScRIB2"/>
    <property type="match status" value="1"/>
</dbReference>
<dbReference type="SUPFAM" id="SSF55120">
    <property type="entry name" value="Pseudouridine synthase"/>
    <property type="match status" value="1"/>
</dbReference>
<dbReference type="InterPro" id="IPR020103">
    <property type="entry name" value="PsdUridine_synth_cat_dom_sf"/>
</dbReference>
<evidence type="ECO:0000313" key="6">
    <source>
        <dbReference type="Proteomes" id="UP000187429"/>
    </source>
</evidence>
<keyword evidence="6" id="KW-1185">Reference proteome</keyword>
<evidence type="ECO:0000256" key="2">
    <source>
        <dbReference type="PROSITE-ProRule" id="PRU00182"/>
    </source>
</evidence>
<dbReference type="PANTHER" id="PTHR21600">
    <property type="entry name" value="MITOCHONDRIAL RNA PSEUDOURIDINE SYNTHASE"/>
    <property type="match status" value="1"/>
</dbReference>
<feature type="compositionally biased region" description="Low complexity" evidence="3">
    <location>
        <begin position="487"/>
        <end position="499"/>
    </location>
</feature>
<protein>
    <recommendedName>
        <fullName evidence="4">Pseudouridine synthase RsuA/RluA-like domain-containing protein</fullName>
    </recommendedName>
</protein>